<protein>
    <recommendedName>
        <fullName evidence="4">FecR protein domain-containing protein</fullName>
    </recommendedName>
</protein>
<dbReference type="Proteomes" id="UP000637423">
    <property type="component" value="Unassembled WGS sequence"/>
</dbReference>
<reference evidence="2" key="1">
    <citation type="journal article" date="2014" name="Int. J. Syst. Evol. Microbiol.">
        <title>Complete genome sequence of Corynebacterium casei LMG S-19264T (=DSM 44701T), isolated from a smear-ripened cheese.</title>
        <authorList>
            <consortium name="US DOE Joint Genome Institute (JGI-PGF)"/>
            <person name="Walter F."/>
            <person name="Albersmeier A."/>
            <person name="Kalinowski J."/>
            <person name="Ruckert C."/>
        </authorList>
    </citation>
    <scope>NUCLEOTIDE SEQUENCE</scope>
    <source>
        <strain evidence="2">CGMCC 1.10998</strain>
    </source>
</reference>
<evidence type="ECO:0000313" key="3">
    <source>
        <dbReference type="Proteomes" id="UP000637423"/>
    </source>
</evidence>
<organism evidence="2 3">
    <name type="scientific">Undibacterium terreum</name>
    <dbReference type="NCBI Taxonomy" id="1224302"/>
    <lineage>
        <taxon>Bacteria</taxon>
        <taxon>Pseudomonadati</taxon>
        <taxon>Pseudomonadota</taxon>
        <taxon>Betaproteobacteria</taxon>
        <taxon>Burkholderiales</taxon>
        <taxon>Oxalobacteraceae</taxon>
        <taxon>Undibacterium</taxon>
    </lineage>
</organism>
<evidence type="ECO:0000256" key="1">
    <source>
        <dbReference type="SAM" id="MobiDB-lite"/>
    </source>
</evidence>
<comment type="caution">
    <text evidence="2">The sequence shown here is derived from an EMBL/GenBank/DDBJ whole genome shotgun (WGS) entry which is preliminary data.</text>
</comment>
<dbReference type="RefSeq" id="WP_188566539.1">
    <property type="nucleotide sequence ID" value="NZ_BMED01000002.1"/>
</dbReference>
<evidence type="ECO:0008006" key="4">
    <source>
        <dbReference type="Google" id="ProtNLM"/>
    </source>
</evidence>
<proteinExistence type="predicted"/>
<accession>A0A916XJL6</accession>
<gene>
    <name evidence="2" type="ORF">GCM10011396_27070</name>
</gene>
<keyword evidence="3" id="KW-1185">Reference proteome</keyword>
<name>A0A916XJL6_9BURK</name>
<dbReference type="AlphaFoldDB" id="A0A916XJL6"/>
<evidence type="ECO:0000313" key="2">
    <source>
        <dbReference type="EMBL" id="GGC78468.1"/>
    </source>
</evidence>
<dbReference type="EMBL" id="BMED01000002">
    <property type="protein sequence ID" value="GGC78468.1"/>
    <property type="molecule type" value="Genomic_DNA"/>
</dbReference>
<sequence>MSAALVSQTPAMAAANVANISLADKPVRIIRAAAVYKAGVGVLVQKDDIVETGAGGAQLEVSPEMILALGPDTRIYLSNIGADAQSRTELVLLKGWVKLMSKGSGAAKRVIVTSPAIKVAIDSGSSIIHSIPGKGEMFAEEGTQIVNDMDERGKAGADTKVNREQFAINNAGQGLKILPRPAKDFLAEMPIAFRDPVTPAPDRLKGARVPASKERDADFADVEPWLNNTLAVKKSFVSRFSPRLKDANFRKQLDDQLGQSAEWKPILHPPLPKDAAKDGGKPAGAGVPGGAAQSASSAPAATSAASAASARSASVPVNGPVLKYK</sequence>
<feature type="compositionally biased region" description="Low complexity" evidence="1">
    <location>
        <begin position="290"/>
        <end position="314"/>
    </location>
</feature>
<feature type="region of interest" description="Disordered" evidence="1">
    <location>
        <begin position="261"/>
        <end position="325"/>
    </location>
</feature>
<reference evidence="2" key="2">
    <citation type="submission" date="2020-09" db="EMBL/GenBank/DDBJ databases">
        <authorList>
            <person name="Sun Q."/>
            <person name="Zhou Y."/>
        </authorList>
    </citation>
    <scope>NUCLEOTIDE SEQUENCE</scope>
    <source>
        <strain evidence="2">CGMCC 1.10998</strain>
    </source>
</reference>